<dbReference type="Proteomes" id="UP000299102">
    <property type="component" value="Unassembled WGS sequence"/>
</dbReference>
<evidence type="ECO:0000313" key="2">
    <source>
        <dbReference type="EMBL" id="GBP48219.1"/>
    </source>
</evidence>
<protein>
    <submittedName>
        <fullName evidence="2">Uncharacterized protein</fullName>
    </submittedName>
</protein>
<evidence type="ECO:0000256" key="1">
    <source>
        <dbReference type="SAM" id="MobiDB-lite"/>
    </source>
</evidence>
<comment type="caution">
    <text evidence="2">The sequence shown here is derived from an EMBL/GenBank/DDBJ whole genome shotgun (WGS) entry which is preliminary data.</text>
</comment>
<accession>A0A4C1WCL2</accession>
<keyword evidence="3" id="KW-1185">Reference proteome</keyword>
<sequence>MTLVEANGTTQLRQRELLAGEGTRRRRLLEGTRIKRSPPTRIKMATFVGDANKTIATELLLPFSLFGEDVKRTSKQTADQYRGYIFLYFVTRIVLANIMSKLIYRASLYQSVFTAGGLAKLNRMKGWWSLPSPLRPHHDNPARPSRGEPSNASFMRRRAAC</sequence>
<organism evidence="2 3">
    <name type="scientific">Eumeta variegata</name>
    <name type="common">Bagworm moth</name>
    <name type="synonym">Eumeta japonica</name>
    <dbReference type="NCBI Taxonomy" id="151549"/>
    <lineage>
        <taxon>Eukaryota</taxon>
        <taxon>Metazoa</taxon>
        <taxon>Ecdysozoa</taxon>
        <taxon>Arthropoda</taxon>
        <taxon>Hexapoda</taxon>
        <taxon>Insecta</taxon>
        <taxon>Pterygota</taxon>
        <taxon>Neoptera</taxon>
        <taxon>Endopterygota</taxon>
        <taxon>Lepidoptera</taxon>
        <taxon>Glossata</taxon>
        <taxon>Ditrysia</taxon>
        <taxon>Tineoidea</taxon>
        <taxon>Psychidae</taxon>
        <taxon>Oiketicinae</taxon>
        <taxon>Eumeta</taxon>
    </lineage>
</organism>
<name>A0A4C1WCL2_EUMVA</name>
<evidence type="ECO:0000313" key="3">
    <source>
        <dbReference type="Proteomes" id="UP000299102"/>
    </source>
</evidence>
<gene>
    <name evidence="2" type="ORF">EVAR_96808_1</name>
</gene>
<reference evidence="2 3" key="1">
    <citation type="journal article" date="2019" name="Commun. Biol.">
        <title>The bagworm genome reveals a unique fibroin gene that provides high tensile strength.</title>
        <authorList>
            <person name="Kono N."/>
            <person name="Nakamura H."/>
            <person name="Ohtoshi R."/>
            <person name="Tomita M."/>
            <person name="Numata K."/>
            <person name="Arakawa K."/>
        </authorList>
    </citation>
    <scope>NUCLEOTIDE SEQUENCE [LARGE SCALE GENOMIC DNA]</scope>
</reference>
<dbReference type="AlphaFoldDB" id="A0A4C1WCL2"/>
<feature type="region of interest" description="Disordered" evidence="1">
    <location>
        <begin position="135"/>
        <end position="161"/>
    </location>
</feature>
<proteinExistence type="predicted"/>
<dbReference type="EMBL" id="BGZK01000519">
    <property type="protein sequence ID" value="GBP48219.1"/>
    <property type="molecule type" value="Genomic_DNA"/>
</dbReference>